<name>A0A2U1AI22_9BACT</name>
<dbReference type="Pfam" id="PF01381">
    <property type="entry name" value="HTH_3"/>
    <property type="match status" value="1"/>
</dbReference>
<proteinExistence type="predicted"/>
<feature type="domain" description="HTH cro/C1-type" evidence="2">
    <location>
        <begin position="11"/>
        <end position="47"/>
    </location>
</feature>
<evidence type="ECO:0000313" key="4">
    <source>
        <dbReference type="Proteomes" id="UP000245959"/>
    </source>
</evidence>
<dbReference type="GO" id="GO:0003677">
    <property type="term" value="F:DNA binding"/>
    <property type="evidence" value="ECO:0007669"/>
    <property type="project" value="UniProtKB-KW"/>
</dbReference>
<dbReference type="EMBL" id="QEKH01000037">
    <property type="protein sequence ID" value="PVY36048.1"/>
    <property type="molecule type" value="Genomic_DNA"/>
</dbReference>
<comment type="caution">
    <text evidence="3">The sequence shown here is derived from an EMBL/GenBank/DDBJ whole genome shotgun (WGS) entry which is preliminary data.</text>
</comment>
<dbReference type="InterPro" id="IPR010982">
    <property type="entry name" value="Lambda_DNA-bd_dom_sf"/>
</dbReference>
<evidence type="ECO:0000256" key="1">
    <source>
        <dbReference type="ARBA" id="ARBA00023125"/>
    </source>
</evidence>
<dbReference type="Gene3D" id="1.10.260.40">
    <property type="entry name" value="lambda repressor-like DNA-binding domains"/>
    <property type="match status" value="1"/>
</dbReference>
<dbReference type="SMART" id="SM00530">
    <property type="entry name" value="HTH_XRE"/>
    <property type="match status" value="1"/>
</dbReference>
<dbReference type="PANTHER" id="PTHR46558:SF4">
    <property type="entry name" value="DNA-BIDING PHAGE PROTEIN"/>
    <property type="match status" value="1"/>
</dbReference>
<dbReference type="AlphaFoldDB" id="A0A2U1AI22"/>
<dbReference type="PROSITE" id="PS50943">
    <property type="entry name" value="HTH_CROC1"/>
    <property type="match status" value="1"/>
</dbReference>
<gene>
    <name evidence="3" type="ORF">C8D82_13710</name>
</gene>
<organism evidence="3 4">
    <name type="scientific">Victivallis vadensis</name>
    <dbReference type="NCBI Taxonomy" id="172901"/>
    <lineage>
        <taxon>Bacteria</taxon>
        <taxon>Pseudomonadati</taxon>
        <taxon>Lentisphaerota</taxon>
        <taxon>Lentisphaeria</taxon>
        <taxon>Victivallales</taxon>
        <taxon>Victivallaceae</taxon>
        <taxon>Victivallis</taxon>
    </lineage>
</organism>
<dbReference type="Proteomes" id="UP000245959">
    <property type="component" value="Unassembled WGS sequence"/>
</dbReference>
<protein>
    <submittedName>
        <fullName evidence="3">Helix-turn-helix protein</fullName>
    </submittedName>
</protein>
<evidence type="ECO:0000259" key="2">
    <source>
        <dbReference type="PROSITE" id="PS50943"/>
    </source>
</evidence>
<dbReference type="SUPFAM" id="SSF47413">
    <property type="entry name" value="lambda repressor-like DNA-binding domains"/>
    <property type="match status" value="1"/>
</dbReference>
<dbReference type="PANTHER" id="PTHR46558">
    <property type="entry name" value="TRACRIPTIONAL REGULATORY PROTEIN-RELATED-RELATED"/>
    <property type="match status" value="1"/>
</dbReference>
<keyword evidence="4" id="KW-1185">Reference proteome</keyword>
<dbReference type="CDD" id="cd00093">
    <property type="entry name" value="HTH_XRE"/>
    <property type="match status" value="1"/>
</dbReference>
<reference evidence="3 4" key="1">
    <citation type="submission" date="2018-04" db="EMBL/GenBank/DDBJ databases">
        <title>Genomic Encyclopedia of Type Strains, Phase IV (KMG-IV): sequencing the most valuable type-strain genomes for metagenomic binning, comparative biology and taxonomic classification.</title>
        <authorList>
            <person name="Goeker M."/>
        </authorList>
    </citation>
    <scope>NUCLEOTIDE SEQUENCE [LARGE SCALE GENOMIC DNA]</scope>
    <source>
        <strain evidence="3 4">DSM 14823</strain>
    </source>
</reference>
<keyword evidence="1" id="KW-0238">DNA-binding</keyword>
<evidence type="ECO:0000313" key="3">
    <source>
        <dbReference type="EMBL" id="PVY36048.1"/>
    </source>
</evidence>
<dbReference type="InterPro" id="IPR001387">
    <property type="entry name" value="Cro/C1-type_HTH"/>
</dbReference>
<dbReference type="OrthoDB" id="9801008at2"/>
<accession>A0A2U1AI22</accession>
<sequence>MPSMENIAEQLKALRRQRGWSQEDLARELGVSFSTVNRWENGKAKPSRLAQKGILALTVQAEGNRRAVEGGNS</sequence>